<evidence type="ECO:0000313" key="1">
    <source>
        <dbReference type="EMBL" id="QAS77869.1"/>
    </source>
</evidence>
<dbReference type="Proteomes" id="UP000220927">
    <property type="component" value="Chromosome"/>
</dbReference>
<dbReference type="KEGG" id="rad:CO657_07150"/>
<dbReference type="RefSeq" id="WP_128715526.1">
    <property type="nucleotide sequence ID" value="NZ_CP034998.1"/>
</dbReference>
<proteinExistence type="predicted"/>
<evidence type="ECO:0000313" key="2">
    <source>
        <dbReference type="Proteomes" id="UP000220927"/>
    </source>
</evidence>
<organism evidence="1 2">
    <name type="scientific">Rhizobium acidisoli</name>
    <dbReference type="NCBI Taxonomy" id="1538158"/>
    <lineage>
        <taxon>Bacteria</taxon>
        <taxon>Pseudomonadati</taxon>
        <taxon>Pseudomonadota</taxon>
        <taxon>Alphaproteobacteria</taxon>
        <taxon>Hyphomicrobiales</taxon>
        <taxon>Rhizobiaceae</taxon>
        <taxon>Rhizobium/Agrobacterium group</taxon>
        <taxon>Rhizobium</taxon>
    </lineage>
</organism>
<sequence>MSRPYSHSFPAGSIRGEVLIYPYVVARTNIDNFTCKWINAEFGAGPFAFEEGAALGLEVPQSIYVDRDAFKPISSAFQLVKNYDVPDNQWRVEPYGDKVTILVSPDTKAKIDLARNDSGKKAILLNSIYLGAVIQCVSLLKYEPQEVEDFRWAHIFRKRCDDLSINLDHESASFVAQELMKHPMKLIDAYFFKADS</sequence>
<gene>
    <name evidence="1" type="ORF">CO657_07150</name>
</gene>
<name>A0AAE5WP57_9HYPH</name>
<protein>
    <submittedName>
        <fullName evidence="1">Uncharacterized protein</fullName>
    </submittedName>
</protein>
<dbReference type="AlphaFoldDB" id="A0AAE5WP57"/>
<dbReference type="EMBL" id="CP034998">
    <property type="protein sequence ID" value="QAS77869.1"/>
    <property type="molecule type" value="Genomic_DNA"/>
</dbReference>
<accession>A0AAE5WP57</accession>
<reference evidence="1 2" key="1">
    <citation type="submission" date="2019-01" db="EMBL/GenBank/DDBJ databases">
        <title>Genomic insights into the origins and evolution of symbiotic genes in the Phaseolus vulgaris microsymbionts.</title>
        <authorList>
            <person name="Tong W."/>
        </authorList>
    </citation>
    <scope>NUCLEOTIDE SEQUENCE [LARGE SCALE GENOMIC DNA]</scope>
    <source>
        <strain evidence="1 2">FH23</strain>
    </source>
</reference>
<keyword evidence="2" id="KW-1185">Reference proteome</keyword>